<keyword evidence="2" id="KW-1185">Reference proteome</keyword>
<dbReference type="EMBL" id="CP133720">
    <property type="protein sequence ID" value="WMW80755.1"/>
    <property type="molecule type" value="Genomic_DNA"/>
</dbReference>
<dbReference type="InterPro" id="IPR045694">
    <property type="entry name" value="DUF6058"/>
</dbReference>
<organism evidence="1 2">
    <name type="scientific">Undibacterium cyanobacteriorum</name>
    <dbReference type="NCBI Taxonomy" id="3073561"/>
    <lineage>
        <taxon>Bacteria</taxon>
        <taxon>Pseudomonadati</taxon>
        <taxon>Pseudomonadota</taxon>
        <taxon>Betaproteobacteria</taxon>
        <taxon>Burkholderiales</taxon>
        <taxon>Oxalobacteraceae</taxon>
        <taxon>Undibacterium</taxon>
    </lineage>
</organism>
<dbReference type="RefSeq" id="WP_309482246.1">
    <property type="nucleotide sequence ID" value="NZ_CP133720.1"/>
</dbReference>
<sequence>MSPQTQHYLDQFYISDLDLMQAWSVAREEFDHLLSEGVLASPSYWIHAGRLHSVVFGDLEASDLADQQFFHRDLREDMQARFVYWREHGVAATLAHFEQRFKQHCLAALLNWQQQRWPLQDCTNDDGERCESALQERANKYWDYLQQGIFGLCVQQAGSVSHIVEKELLQERLSLLYQSQTELAESTSASSEEPSFAQTKSCSSASTIAELQTNYARACMPFSPVEYPRSSRYRLLELLQSESV</sequence>
<protein>
    <submittedName>
        <fullName evidence="1">DUF6058 family natural product biosynthesis protein</fullName>
    </submittedName>
</protein>
<dbReference type="Pfam" id="PF19531">
    <property type="entry name" value="DUF6058"/>
    <property type="match status" value="1"/>
</dbReference>
<dbReference type="Proteomes" id="UP001181355">
    <property type="component" value="Chromosome"/>
</dbReference>
<name>A0ABY9RKF6_9BURK</name>
<reference evidence="1" key="1">
    <citation type="submission" date="2023-09" db="EMBL/GenBank/DDBJ databases">
        <title>Undibacterium sp. 20NA77.5 isolated from freshwater.</title>
        <authorList>
            <person name="Le V."/>
            <person name="Ko S.-R."/>
            <person name="Ahn C.-Y."/>
            <person name="Oh H.-M."/>
        </authorList>
    </citation>
    <scope>NUCLEOTIDE SEQUENCE</scope>
    <source>
        <strain evidence="1">20NA77.5</strain>
    </source>
</reference>
<accession>A0ABY9RKF6</accession>
<evidence type="ECO:0000313" key="1">
    <source>
        <dbReference type="EMBL" id="WMW80755.1"/>
    </source>
</evidence>
<proteinExistence type="predicted"/>
<evidence type="ECO:0000313" key="2">
    <source>
        <dbReference type="Proteomes" id="UP001181355"/>
    </source>
</evidence>
<gene>
    <name evidence="1" type="ORF">RF679_00405</name>
</gene>